<sequence length="155" mass="17816">MYIWVNMDKFEKEARKIISEISEVLGKEILSTSYRFEFLGIPHSAPKSLDNGKMAIYIFKYKDTYLKIGKVGAKSKARYTSQHYSPKSSISNLAKSILKDEVFSISHSITKENVGQWIKDNCQRINILIDEELGRLALSLIEAALHYKYNPKYEG</sequence>
<protein>
    <recommendedName>
        <fullName evidence="3">GIY-YIG nuclease family protein</fullName>
    </recommendedName>
</protein>
<dbReference type="Proteomes" id="UP000034750">
    <property type="component" value="Unassembled WGS sequence"/>
</dbReference>
<dbReference type="AlphaFoldDB" id="A0A0M3G9E1"/>
<comment type="caution">
    <text evidence="1">The sequence shown here is derived from an EMBL/GenBank/DDBJ whole genome shotgun (WGS) entry which is preliminary data.</text>
</comment>
<dbReference type="PATRIC" id="fig|726.54.peg.810"/>
<accession>A0A0M3G9E1</accession>
<proteinExistence type="predicted"/>
<evidence type="ECO:0000313" key="2">
    <source>
        <dbReference type="Proteomes" id="UP000034750"/>
    </source>
</evidence>
<evidence type="ECO:0000313" key="1">
    <source>
        <dbReference type="EMBL" id="KKZ58876.1"/>
    </source>
</evidence>
<reference evidence="1 2" key="1">
    <citation type="submission" date="2015-05" db="EMBL/GenBank/DDBJ databases">
        <title>Comparative analyses of the lipooligosaccharides from nottypeable Haemophilus influenzae and Haemophilus haemolyticus.</title>
        <authorList>
            <person name="Post D.M.B."/>
            <person name="Ketterer M.R."/>
            <person name="Coffin J.E."/>
            <person name="Reinders L.M."/>
            <person name="Munson R.S.Jr."/>
            <person name="Bair T.B."/>
            <person name="Murphy T.F."/>
            <person name="Foster E."/>
            <person name="Gibson B.W."/>
            <person name="Apicella M.A."/>
        </authorList>
    </citation>
    <scope>NUCLEOTIDE SEQUENCE [LARGE SCALE GENOMIC DNA]</scope>
    <source>
        <strain evidence="1 2">11P18</strain>
    </source>
</reference>
<name>A0A0M3G9E1_HAEHA</name>
<evidence type="ECO:0008006" key="3">
    <source>
        <dbReference type="Google" id="ProtNLM"/>
    </source>
</evidence>
<dbReference type="EMBL" id="LCTK01000017">
    <property type="protein sequence ID" value="KKZ58876.1"/>
    <property type="molecule type" value="Genomic_DNA"/>
</dbReference>
<gene>
    <name evidence="1" type="ORF">AAX18_04030</name>
</gene>
<organism evidence="1 2">
    <name type="scientific">Haemophilus haemolyticus</name>
    <dbReference type="NCBI Taxonomy" id="726"/>
    <lineage>
        <taxon>Bacteria</taxon>
        <taxon>Pseudomonadati</taxon>
        <taxon>Pseudomonadota</taxon>
        <taxon>Gammaproteobacteria</taxon>
        <taxon>Pasteurellales</taxon>
        <taxon>Pasteurellaceae</taxon>
        <taxon>Haemophilus</taxon>
    </lineage>
</organism>